<keyword evidence="2" id="KW-0201">Cytochrome c-type biogenesis</keyword>
<keyword evidence="7" id="KW-1185">Reference proteome</keyword>
<dbReference type="Proteomes" id="UP000237684">
    <property type="component" value="Unassembled WGS sequence"/>
</dbReference>
<dbReference type="PANTHER" id="PTHR42852">
    <property type="entry name" value="THIOL:DISULFIDE INTERCHANGE PROTEIN DSBE"/>
    <property type="match status" value="1"/>
</dbReference>
<feature type="signal peptide" evidence="4">
    <location>
        <begin position="1"/>
        <end position="35"/>
    </location>
</feature>
<dbReference type="SUPFAM" id="SSF52833">
    <property type="entry name" value="Thioredoxin-like"/>
    <property type="match status" value="1"/>
</dbReference>
<sequence length="177" mass="19228">MKEVKSSFDTPNFSMKHFRFLALSIAFLGASNADAAPKPTITTVSVASLQSAIKKQKGKVVLVNFWATWCAPCVAELPGLAKLQKQYGKRGLAVLLVSGDEASAKPLISKTLAGRGHSQSFLIGGDMVKFFDKFDPKFKGAVALPRTYIYNRQGARVKAVENDHSAAQYAKFIAPYL</sequence>
<name>A0A2S8SWW1_9BACT</name>
<accession>A0A2S8SWW1</accession>
<dbReference type="InterPro" id="IPR036249">
    <property type="entry name" value="Thioredoxin-like_sf"/>
</dbReference>
<dbReference type="PROSITE" id="PS00194">
    <property type="entry name" value="THIOREDOXIN_1"/>
    <property type="match status" value="1"/>
</dbReference>
<dbReference type="InterPro" id="IPR013740">
    <property type="entry name" value="Redoxin"/>
</dbReference>
<dbReference type="FunCoup" id="A0A2S8SWW1">
    <property type="interactions" value="201"/>
</dbReference>
<evidence type="ECO:0000259" key="5">
    <source>
        <dbReference type="PROSITE" id="PS51352"/>
    </source>
</evidence>
<evidence type="ECO:0000256" key="2">
    <source>
        <dbReference type="ARBA" id="ARBA00022748"/>
    </source>
</evidence>
<evidence type="ECO:0000256" key="4">
    <source>
        <dbReference type="SAM" id="SignalP"/>
    </source>
</evidence>
<keyword evidence="6" id="KW-0413">Isomerase</keyword>
<evidence type="ECO:0000256" key="1">
    <source>
        <dbReference type="ARBA" id="ARBA00004196"/>
    </source>
</evidence>
<protein>
    <submittedName>
        <fullName evidence="6">Thiol-disulfide isomerase or thioredoxin</fullName>
    </submittedName>
</protein>
<dbReference type="InParanoid" id="A0A2S8SWW1"/>
<dbReference type="PANTHER" id="PTHR42852:SF13">
    <property type="entry name" value="PROTEIN DIPZ"/>
    <property type="match status" value="1"/>
</dbReference>
<feature type="chain" id="PRO_5015423127" evidence="4">
    <location>
        <begin position="36"/>
        <end position="177"/>
    </location>
</feature>
<dbReference type="Pfam" id="PF08534">
    <property type="entry name" value="Redoxin"/>
    <property type="match status" value="1"/>
</dbReference>
<dbReference type="InterPro" id="IPR050553">
    <property type="entry name" value="Thioredoxin_ResA/DsbE_sf"/>
</dbReference>
<organism evidence="6 7">
    <name type="scientific">Abditibacterium utsteinense</name>
    <dbReference type="NCBI Taxonomy" id="1960156"/>
    <lineage>
        <taxon>Bacteria</taxon>
        <taxon>Pseudomonadati</taxon>
        <taxon>Abditibacteriota</taxon>
        <taxon>Abditibacteriia</taxon>
        <taxon>Abditibacteriales</taxon>
        <taxon>Abditibacteriaceae</taxon>
        <taxon>Abditibacterium</taxon>
    </lineage>
</organism>
<proteinExistence type="predicted"/>
<dbReference type="InterPro" id="IPR013766">
    <property type="entry name" value="Thioredoxin_domain"/>
</dbReference>
<dbReference type="GO" id="GO:0030313">
    <property type="term" value="C:cell envelope"/>
    <property type="evidence" value="ECO:0007669"/>
    <property type="project" value="UniProtKB-SubCell"/>
</dbReference>
<keyword evidence="4" id="KW-0732">Signal</keyword>
<evidence type="ECO:0000256" key="3">
    <source>
        <dbReference type="ARBA" id="ARBA00023284"/>
    </source>
</evidence>
<feature type="domain" description="Thioredoxin" evidence="5">
    <location>
        <begin position="30"/>
        <end position="177"/>
    </location>
</feature>
<evidence type="ECO:0000313" key="7">
    <source>
        <dbReference type="Proteomes" id="UP000237684"/>
    </source>
</evidence>
<reference evidence="6 7" key="1">
    <citation type="journal article" date="2018" name="Syst. Appl. Microbiol.">
        <title>Abditibacterium utsteinense sp. nov., the first cultivated member of candidate phylum FBP, isolated from ice-free Antarctic soil samples.</title>
        <authorList>
            <person name="Tahon G."/>
            <person name="Tytgat B."/>
            <person name="Lebbe L."/>
            <person name="Carlier A."/>
            <person name="Willems A."/>
        </authorList>
    </citation>
    <scope>NUCLEOTIDE SEQUENCE [LARGE SCALE GENOMIC DNA]</scope>
    <source>
        <strain evidence="6 7">LMG 29911</strain>
    </source>
</reference>
<dbReference type="AlphaFoldDB" id="A0A2S8SWW1"/>
<keyword evidence="3" id="KW-0676">Redox-active center</keyword>
<dbReference type="GO" id="GO:0016491">
    <property type="term" value="F:oxidoreductase activity"/>
    <property type="evidence" value="ECO:0007669"/>
    <property type="project" value="InterPro"/>
</dbReference>
<dbReference type="GO" id="GO:0016853">
    <property type="term" value="F:isomerase activity"/>
    <property type="evidence" value="ECO:0007669"/>
    <property type="project" value="UniProtKB-KW"/>
</dbReference>
<comment type="subcellular location">
    <subcellularLocation>
        <location evidence="1">Cell envelope</location>
    </subcellularLocation>
</comment>
<dbReference type="Gene3D" id="3.40.30.10">
    <property type="entry name" value="Glutaredoxin"/>
    <property type="match status" value="1"/>
</dbReference>
<comment type="caution">
    <text evidence="6">The sequence shown here is derived from an EMBL/GenBank/DDBJ whole genome shotgun (WGS) entry which is preliminary data.</text>
</comment>
<dbReference type="CDD" id="cd02966">
    <property type="entry name" value="TlpA_like_family"/>
    <property type="match status" value="1"/>
</dbReference>
<dbReference type="GO" id="GO:0017004">
    <property type="term" value="P:cytochrome complex assembly"/>
    <property type="evidence" value="ECO:0007669"/>
    <property type="project" value="UniProtKB-KW"/>
</dbReference>
<evidence type="ECO:0000313" key="6">
    <source>
        <dbReference type="EMBL" id="PQV65239.1"/>
    </source>
</evidence>
<dbReference type="InterPro" id="IPR017937">
    <property type="entry name" value="Thioredoxin_CS"/>
</dbReference>
<dbReference type="EMBL" id="NIGF01000002">
    <property type="protein sequence ID" value="PQV65239.1"/>
    <property type="molecule type" value="Genomic_DNA"/>
</dbReference>
<dbReference type="PROSITE" id="PS51352">
    <property type="entry name" value="THIOREDOXIN_2"/>
    <property type="match status" value="1"/>
</dbReference>
<gene>
    <name evidence="6" type="ORF">B1R32_102248</name>
</gene>